<feature type="transmembrane region" description="Helical" evidence="1">
    <location>
        <begin position="161"/>
        <end position="185"/>
    </location>
</feature>
<dbReference type="EMBL" id="BAABHD010000084">
    <property type="protein sequence ID" value="GAA4469287.1"/>
    <property type="molecule type" value="Genomic_DNA"/>
</dbReference>
<evidence type="ECO:0000256" key="1">
    <source>
        <dbReference type="SAM" id="Phobius"/>
    </source>
</evidence>
<accession>A0ABP8NLQ0</accession>
<evidence type="ECO:0000313" key="2">
    <source>
        <dbReference type="EMBL" id="GAA4469287.1"/>
    </source>
</evidence>
<proteinExistence type="predicted"/>
<keyword evidence="3" id="KW-1185">Reference proteome</keyword>
<name>A0ABP8NLQ0_9BACT</name>
<comment type="caution">
    <text evidence="2">The sequence shown here is derived from an EMBL/GenBank/DDBJ whole genome shotgun (WGS) entry which is preliminary data.</text>
</comment>
<feature type="transmembrane region" description="Helical" evidence="1">
    <location>
        <begin position="135"/>
        <end position="155"/>
    </location>
</feature>
<feature type="transmembrane region" description="Helical" evidence="1">
    <location>
        <begin position="21"/>
        <end position="44"/>
    </location>
</feature>
<feature type="transmembrane region" description="Helical" evidence="1">
    <location>
        <begin position="211"/>
        <end position="231"/>
    </location>
</feature>
<evidence type="ECO:0000313" key="3">
    <source>
        <dbReference type="Proteomes" id="UP001501175"/>
    </source>
</evidence>
<keyword evidence="1" id="KW-0472">Membrane</keyword>
<keyword evidence="1" id="KW-0812">Transmembrane</keyword>
<dbReference type="Proteomes" id="UP001501175">
    <property type="component" value="Unassembled WGS sequence"/>
</dbReference>
<organism evidence="2 3">
    <name type="scientific">Nibrella saemangeumensis</name>
    <dbReference type="NCBI Taxonomy" id="1084526"/>
    <lineage>
        <taxon>Bacteria</taxon>
        <taxon>Pseudomonadati</taxon>
        <taxon>Bacteroidota</taxon>
        <taxon>Cytophagia</taxon>
        <taxon>Cytophagales</taxon>
        <taxon>Spirosomataceae</taxon>
        <taxon>Nibrella</taxon>
    </lineage>
</organism>
<protein>
    <submittedName>
        <fullName evidence="2">Uncharacterized protein</fullName>
    </submittedName>
</protein>
<keyword evidence="1" id="KW-1133">Transmembrane helix</keyword>
<gene>
    <name evidence="2" type="ORF">GCM10023189_56100</name>
</gene>
<reference evidence="3" key="1">
    <citation type="journal article" date="2019" name="Int. J. Syst. Evol. Microbiol.">
        <title>The Global Catalogue of Microorganisms (GCM) 10K type strain sequencing project: providing services to taxonomists for standard genome sequencing and annotation.</title>
        <authorList>
            <consortium name="The Broad Institute Genomics Platform"/>
            <consortium name="The Broad Institute Genome Sequencing Center for Infectious Disease"/>
            <person name="Wu L."/>
            <person name="Ma J."/>
        </authorList>
    </citation>
    <scope>NUCLEOTIDE SEQUENCE [LARGE SCALE GENOMIC DNA]</scope>
    <source>
        <strain evidence="3">JCM 17927</strain>
    </source>
</reference>
<sequence length="233" mass="25611">MLGLLLGAGAWGPLFQRPGTTACYLQVIIVLLISVVLYIRYVYYSAEQRPRSRQRYTYALFVANFLLYITLGGIGAERAAVFHPSGSVGGSKEVRYETTGQTKSANRADTISLAHKDERKPSGTRQEGDRTGTRIGYILLFLAGLVLAYGAAAISCELACAGYGFASVMVLLLGTGILAGGLYFFGRAVDRNMKRYRDMTRDERKREKRRFFRTWGGVVAGLVLLWLIAAISG</sequence>